<feature type="binding site" evidence="5">
    <location>
        <position position="31"/>
    </location>
    <ligand>
        <name>Mg(2+)</name>
        <dbReference type="ChEBI" id="CHEBI:18420"/>
    </ligand>
</feature>
<dbReference type="PRINTS" id="PR00328">
    <property type="entry name" value="SAR1GTPBP"/>
</dbReference>
<evidence type="ECO:0000313" key="8">
    <source>
        <dbReference type="Proteomes" id="UP000751190"/>
    </source>
</evidence>
<comment type="similarity">
    <text evidence="1 6">Belongs to the small GTPase superfamily. Arf family.</text>
</comment>
<dbReference type="AlphaFoldDB" id="A0A8J5XPV6"/>
<dbReference type="NCBIfam" id="TIGR00231">
    <property type="entry name" value="small_GTP"/>
    <property type="match status" value="1"/>
</dbReference>
<dbReference type="GO" id="GO:0046872">
    <property type="term" value="F:metal ion binding"/>
    <property type="evidence" value="ECO:0007669"/>
    <property type="project" value="UniProtKB-KW"/>
</dbReference>
<reference evidence="7" key="1">
    <citation type="submission" date="2021-05" db="EMBL/GenBank/DDBJ databases">
        <title>The genome of the haptophyte Pavlova lutheri (Diacronema luteri, Pavlovales) - a model for lipid biosynthesis in eukaryotic algae.</title>
        <authorList>
            <person name="Hulatt C.J."/>
            <person name="Posewitz M.C."/>
        </authorList>
    </citation>
    <scope>NUCLEOTIDE SEQUENCE</scope>
    <source>
        <strain evidence="7">NIVA-4/92</strain>
    </source>
</reference>
<dbReference type="PROSITE" id="PS51417">
    <property type="entry name" value="ARF"/>
    <property type="match status" value="1"/>
</dbReference>
<evidence type="ECO:0000256" key="5">
    <source>
        <dbReference type="PIRSR" id="PIRSR606689-2"/>
    </source>
</evidence>
<dbReference type="OrthoDB" id="2011769at2759"/>
<dbReference type="InterPro" id="IPR024156">
    <property type="entry name" value="Small_GTPase_ARF"/>
</dbReference>
<dbReference type="Pfam" id="PF00025">
    <property type="entry name" value="Arf"/>
    <property type="match status" value="1"/>
</dbReference>
<dbReference type="SMART" id="SM00178">
    <property type="entry name" value="SAR"/>
    <property type="match status" value="1"/>
</dbReference>
<dbReference type="SUPFAM" id="SSF52540">
    <property type="entry name" value="P-loop containing nucleoside triphosphate hydrolases"/>
    <property type="match status" value="1"/>
</dbReference>
<dbReference type="OMA" id="FTCWDLG"/>
<dbReference type="PROSITE" id="PS51419">
    <property type="entry name" value="RAB"/>
    <property type="match status" value="1"/>
</dbReference>
<sequence>MGVLVSTLWSRLVGTTEYKIVMVGLHNAGKTTILYKLHLGDVIETQPTIGSNVEQVSHRNIRFQVWDLGGQERLRKSWGTYFIHTNAVILVVDSTDREHMPTVKMELAAITAHEDLANAVLLILANKQDAEGAMSAAEVSTALALHANKQHDWQIQACCALTGDGLFEGLDWIIHSLRSK</sequence>
<keyword evidence="5" id="KW-0479">Metal-binding</keyword>
<evidence type="ECO:0000256" key="2">
    <source>
        <dbReference type="ARBA" id="ARBA00022741"/>
    </source>
</evidence>
<evidence type="ECO:0000256" key="4">
    <source>
        <dbReference type="PIRSR" id="PIRSR606689-1"/>
    </source>
</evidence>
<dbReference type="EMBL" id="JAGTXO010000006">
    <property type="protein sequence ID" value="KAG8467086.1"/>
    <property type="molecule type" value="Genomic_DNA"/>
</dbReference>
<organism evidence="7 8">
    <name type="scientific">Diacronema lutheri</name>
    <name type="common">Unicellular marine alga</name>
    <name type="synonym">Monochrysis lutheri</name>
    <dbReference type="NCBI Taxonomy" id="2081491"/>
    <lineage>
        <taxon>Eukaryota</taxon>
        <taxon>Haptista</taxon>
        <taxon>Haptophyta</taxon>
        <taxon>Pavlovophyceae</taxon>
        <taxon>Pavlovales</taxon>
        <taxon>Pavlovaceae</taxon>
        <taxon>Diacronema</taxon>
    </lineage>
</organism>
<dbReference type="InterPro" id="IPR005225">
    <property type="entry name" value="Small_GTP-bd"/>
</dbReference>
<dbReference type="SMART" id="SM00175">
    <property type="entry name" value="RAB"/>
    <property type="match status" value="1"/>
</dbReference>
<gene>
    <name evidence="7" type="ORF">KFE25_000402</name>
</gene>
<comment type="caution">
    <text evidence="7">The sequence shown here is derived from an EMBL/GenBank/DDBJ whole genome shotgun (WGS) entry which is preliminary data.</text>
</comment>
<feature type="binding site" evidence="4">
    <location>
        <begin position="24"/>
        <end position="31"/>
    </location>
    <ligand>
        <name>GTP</name>
        <dbReference type="ChEBI" id="CHEBI:37565"/>
    </ligand>
</feature>
<feature type="binding site" evidence="4">
    <location>
        <position position="70"/>
    </location>
    <ligand>
        <name>GTP</name>
        <dbReference type="ChEBI" id="CHEBI:37565"/>
    </ligand>
</feature>
<dbReference type="GO" id="GO:0005525">
    <property type="term" value="F:GTP binding"/>
    <property type="evidence" value="ECO:0007669"/>
    <property type="project" value="UniProtKB-KW"/>
</dbReference>
<dbReference type="InterPro" id="IPR006689">
    <property type="entry name" value="Small_GTPase_ARF/SAR"/>
</dbReference>
<dbReference type="InterPro" id="IPR027417">
    <property type="entry name" value="P-loop_NTPase"/>
</dbReference>
<keyword evidence="3 4" id="KW-0342">GTP-binding</keyword>
<dbReference type="SMART" id="SM00177">
    <property type="entry name" value="ARF"/>
    <property type="match status" value="1"/>
</dbReference>
<protein>
    <submittedName>
        <fullName evidence="7">Uncharacterized protein</fullName>
    </submittedName>
</protein>
<evidence type="ECO:0000256" key="1">
    <source>
        <dbReference type="ARBA" id="ARBA00010290"/>
    </source>
</evidence>
<name>A0A8J5XPV6_DIALT</name>
<dbReference type="PANTHER" id="PTHR11711">
    <property type="entry name" value="ADP RIBOSYLATION FACTOR-RELATED"/>
    <property type="match status" value="1"/>
</dbReference>
<keyword evidence="8" id="KW-1185">Reference proteome</keyword>
<feature type="binding site" evidence="5">
    <location>
        <position position="48"/>
    </location>
    <ligand>
        <name>Mg(2+)</name>
        <dbReference type="ChEBI" id="CHEBI:18420"/>
    </ligand>
</feature>
<dbReference type="Proteomes" id="UP000751190">
    <property type="component" value="Unassembled WGS sequence"/>
</dbReference>
<accession>A0A8J5XPV6</accession>
<dbReference type="Gene3D" id="3.40.50.300">
    <property type="entry name" value="P-loop containing nucleotide triphosphate hydrolases"/>
    <property type="match status" value="1"/>
</dbReference>
<keyword evidence="2 4" id="KW-0547">Nucleotide-binding</keyword>
<keyword evidence="5" id="KW-0460">Magnesium</keyword>
<evidence type="ECO:0000256" key="6">
    <source>
        <dbReference type="RuleBase" id="RU003925"/>
    </source>
</evidence>
<evidence type="ECO:0000313" key="7">
    <source>
        <dbReference type="EMBL" id="KAG8467086.1"/>
    </source>
</evidence>
<feature type="binding site" evidence="4">
    <location>
        <begin position="126"/>
        <end position="129"/>
    </location>
    <ligand>
        <name>GTP</name>
        <dbReference type="ChEBI" id="CHEBI:37565"/>
    </ligand>
</feature>
<proteinExistence type="inferred from homology"/>
<evidence type="ECO:0000256" key="3">
    <source>
        <dbReference type="ARBA" id="ARBA00023134"/>
    </source>
</evidence>
<dbReference type="GO" id="GO:0003924">
    <property type="term" value="F:GTPase activity"/>
    <property type="evidence" value="ECO:0007669"/>
    <property type="project" value="InterPro"/>
</dbReference>
<dbReference type="FunFam" id="3.40.50.300:FF:001166">
    <property type="entry name" value="ADP-ribosylation factor D"/>
    <property type="match status" value="1"/>
</dbReference>